<feature type="compositionally biased region" description="Polar residues" evidence="3">
    <location>
        <begin position="13"/>
        <end position="34"/>
    </location>
</feature>
<dbReference type="GO" id="GO:0007265">
    <property type="term" value="P:Ras protein signal transduction"/>
    <property type="evidence" value="ECO:0007669"/>
    <property type="project" value="TreeGrafter"/>
</dbReference>
<reference evidence="6 7" key="1">
    <citation type="submission" date="2025-04" db="UniProtKB">
        <authorList>
            <consortium name="RefSeq"/>
        </authorList>
    </citation>
    <scope>IDENTIFICATION</scope>
</reference>
<feature type="region of interest" description="Disordered" evidence="3">
    <location>
        <begin position="301"/>
        <end position="330"/>
    </location>
</feature>
<dbReference type="PANTHER" id="PTHR23113:SF368">
    <property type="entry name" value="CELL DIVISION CONTROL PROTEIN 25"/>
    <property type="match status" value="1"/>
</dbReference>
<organism evidence="5 6">
    <name type="scientific">Acanthaster planci</name>
    <name type="common">Crown-of-thorns starfish</name>
    <dbReference type="NCBI Taxonomy" id="133434"/>
    <lineage>
        <taxon>Eukaryota</taxon>
        <taxon>Metazoa</taxon>
        <taxon>Echinodermata</taxon>
        <taxon>Eleutherozoa</taxon>
        <taxon>Asterozoa</taxon>
        <taxon>Asteroidea</taxon>
        <taxon>Valvatacea</taxon>
        <taxon>Valvatida</taxon>
        <taxon>Acanthasteridae</taxon>
        <taxon>Acanthaster</taxon>
    </lineage>
</organism>
<dbReference type="OrthoDB" id="10254377at2759"/>
<dbReference type="KEGG" id="aplc:110983837"/>
<dbReference type="InterPro" id="IPR008937">
    <property type="entry name" value="Ras-like_GEF"/>
</dbReference>
<keyword evidence="5" id="KW-1185">Reference proteome</keyword>
<dbReference type="GO" id="GO:0005085">
    <property type="term" value="F:guanyl-nucleotide exchange factor activity"/>
    <property type="evidence" value="ECO:0007669"/>
    <property type="project" value="UniProtKB-KW"/>
</dbReference>
<protein>
    <submittedName>
        <fullName evidence="6 7">Ras-specific guanine nucleotide-releasing factor RalGPS1-like isoform X1</fullName>
    </submittedName>
</protein>
<name>A0A8B7Z2V8_ACAPL</name>
<dbReference type="GeneID" id="110983837"/>
<dbReference type="InterPro" id="IPR011993">
    <property type="entry name" value="PH-like_dom_sf"/>
</dbReference>
<dbReference type="Gene3D" id="1.10.840.10">
    <property type="entry name" value="Ras guanine-nucleotide exchange factors catalytic domain"/>
    <property type="match status" value="1"/>
</dbReference>
<dbReference type="RefSeq" id="XP_022099110.1">
    <property type="nucleotide sequence ID" value="XM_022243418.1"/>
</dbReference>
<dbReference type="SUPFAM" id="SSF50729">
    <property type="entry name" value="PH domain-like"/>
    <property type="match status" value="1"/>
</dbReference>
<dbReference type="Gene3D" id="2.30.29.30">
    <property type="entry name" value="Pleckstrin-homology domain (PH domain)/Phosphotyrosine-binding domain (PTB)"/>
    <property type="match status" value="1"/>
</dbReference>
<accession>A0A8B7Z2V8</accession>
<dbReference type="PROSITE" id="PS50009">
    <property type="entry name" value="RASGEF_CAT"/>
    <property type="match status" value="1"/>
</dbReference>
<dbReference type="SMART" id="SM00147">
    <property type="entry name" value="RasGEF"/>
    <property type="match status" value="1"/>
</dbReference>
<evidence type="ECO:0000313" key="5">
    <source>
        <dbReference type="Proteomes" id="UP000694845"/>
    </source>
</evidence>
<evidence type="ECO:0000256" key="2">
    <source>
        <dbReference type="PROSITE-ProRule" id="PRU00168"/>
    </source>
</evidence>
<evidence type="ECO:0000313" key="7">
    <source>
        <dbReference type="RefSeq" id="XP_022099113.1"/>
    </source>
</evidence>
<dbReference type="CDD" id="cd00155">
    <property type="entry name" value="RasGEF"/>
    <property type="match status" value="1"/>
</dbReference>
<dbReference type="RefSeq" id="XP_022099113.1">
    <property type="nucleotide sequence ID" value="XM_022243421.1"/>
</dbReference>
<feature type="domain" description="Ras-GEF" evidence="4">
    <location>
        <begin position="65"/>
        <end position="300"/>
    </location>
</feature>
<keyword evidence="1 2" id="KW-0344">Guanine-nucleotide releasing factor</keyword>
<evidence type="ECO:0000256" key="1">
    <source>
        <dbReference type="ARBA" id="ARBA00022658"/>
    </source>
</evidence>
<dbReference type="Proteomes" id="UP000694845">
    <property type="component" value="Unplaced"/>
</dbReference>
<sequence length="567" mass="63623">MNHKILKQQLSASSVEDLTNGGESSSSRGSTLTALSGREAADSGRWTLPRLKTYDAVVFDVLRVMPDDLANQITLMDLPVFKAITPEELSSCAWSGKDKNNLCPNIVAFTRRFNHVSFWVVHEILGGQTLKIRAEIVGQFVKIAKKLFELNNYHSLMAVISALHSAPIFRLSKTWNLLHKKERSTCEKLAELMSEDDNRQKLREHMDCVRLPCIPYLGLYLQDLIFIDVAHPSTGGIESERRCLKMNNVLRTIAEFQLSTYEIEPLPYVQNYLKSVRYIDELQKFVEEDNYKLSLQIEPANPQSNVSKSRDELEALDRGSSPGKSTPATPLAAARFVPGHRKTKSLGTTFVSHAAIEPLHLTNSHIAHGPRHLLDDSLLEETSAHGHPSITSSIEGSMNGMSIGSSEGSELSDDQDLWIGDNLTESCEDLVHNIPEVPASAFKIHGYLKRKPVMKLGRKVSVTAWTRYWVGLWGTNIVHYAAKYFTGHDRTDFKIRPCKLFSISDWVVTLPETRGNNVILLTDLAKGNSYKYKAPSYALACQWVRYLDEATKKHKGPKTPANLMSFD</sequence>
<dbReference type="InterPro" id="IPR001895">
    <property type="entry name" value="RASGEF_cat_dom"/>
</dbReference>
<dbReference type="PANTHER" id="PTHR23113">
    <property type="entry name" value="GUANINE NUCLEOTIDE EXCHANGE FACTOR"/>
    <property type="match status" value="1"/>
</dbReference>
<dbReference type="SUPFAM" id="SSF48366">
    <property type="entry name" value="Ras GEF"/>
    <property type="match status" value="1"/>
</dbReference>
<dbReference type="GO" id="GO:0005886">
    <property type="term" value="C:plasma membrane"/>
    <property type="evidence" value="ECO:0007669"/>
    <property type="project" value="TreeGrafter"/>
</dbReference>
<gene>
    <name evidence="6 7" type="primary">LOC110983837</name>
</gene>
<dbReference type="AlphaFoldDB" id="A0A8B7Z2V8"/>
<feature type="compositionally biased region" description="Basic and acidic residues" evidence="3">
    <location>
        <begin position="308"/>
        <end position="317"/>
    </location>
</feature>
<dbReference type="InterPro" id="IPR036964">
    <property type="entry name" value="RASGEF_cat_dom_sf"/>
</dbReference>
<evidence type="ECO:0000259" key="4">
    <source>
        <dbReference type="PROSITE" id="PS50009"/>
    </source>
</evidence>
<feature type="region of interest" description="Disordered" evidence="3">
    <location>
        <begin position="13"/>
        <end position="36"/>
    </location>
</feature>
<dbReference type="Pfam" id="PF00617">
    <property type="entry name" value="RasGEF"/>
    <property type="match status" value="1"/>
</dbReference>
<proteinExistence type="predicted"/>
<evidence type="ECO:0000256" key="3">
    <source>
        <dbReference type="SAM" id="MobiDB-lite"/>
    </source>
</evidence>
<dbReference type="InterPro" id="IPR023578">
    <property type="entry name" value="Ras_GEF_dom_sf"/>
</dbReference>
<evidence type="ECO:0000313" key="6">
    <source>
        <dbReference type="RefSeq" id="XP_022099110.1"/>
    </source>
</evidence>